<dbReference type="EnsemblMetazoa" id="ISCW022068-RA">
    <property type="protein sequence ID" value="ISCW022068-PA"/>
    <property type="gene ID" value="ISCW022068"/>
</dbReference>
<dbReference type="HOGENOM" id="CLU_1770138_0_0_1"/>
<sequence>MFCRDLLKETAQLHPKELNSMSSRIANKVQESNNHSSLQLKVSHSGLEKRPIFLFTDDTVSGKTEHATACLVWFSLCGATNQLATWTKDQKNWKPEDLSPNAIAVLDLGPTSCHSWTCPGRGLSERPYGHRGVRYGTDGADRVCLRD</sequence>
<dbReference type="InParanoid" id="B7QDJ7"/>
<evidence type="ECO:0000313" key="2">
    <source>
        <dbReference type="EnsemblMetazoa" id="ISCW022068-PA"/>
    </source>
</evidence>
<dbReference type="PaxDb" id="6945-B7QDJ7"/>
<evidence type="ECO:0000313" key="1">
    <source>
        <dbReference type="EMBL" id="EEC16919.1"/>
    </source>
</evidence>
<proteinExistence type="predicted"/>
<dbReference type="AlphaFoldDB" id="B7QDJ7"/>
<dbReference type="VEuPathDB" id="VectorBase:ISCW022068"/>
<reference evidence="2" key="2">
    <citation type="submission" date="2020-05" db="UniProtKB">
        <authorList>
            <consortium name="EnsemblMetazoa"/>
        </authorList>
    </citation>
    <scope>IDENTIFICATION</scope>
    <source>
        <strain evidence="2">wikel</strain>
    </source>
</reference>
<name>B7QDJ7_IXOSC</name>
<organism>
    <name type="scientific">Ixodes scapularis</name>
    <name type="common">Black-legged tick</name>
    <name type="synonym">Deer tick</name>
    <dbReference type="NCBI Taxonomy" id="6945"/>
    <lineage>
        <taxon>Eukaryota</taxon>
        <taxon>Metazoa</taxon>
        <taxon>Ecdysozoa</taxon>
        <taxon>Arthropoda</taxon>
        <taxon>Chelicerata</taxon>
        <taxon>Arachnida</taxon>
        <taxon>Acari</taxon>
        <taxon>Parasitiformes</taxon>
        <taxon>Ixodida</taxon>
        <taxon>Ixodoidea</taxon>
        <taxon>Ixodidae</taxon>
        <taxon>Ixodinae</taxon>
        <taxon>Ixodes</taxon>
    </lineage>
</organism>
<evidence type="ECO:0000313" key="3">
    <source>
        <dbReference type="Proteomes" id="UP000001555"/>
    </source>
</evidence>
<keyword evidence="3" id="KW-1185">Reference proteome</keyword>
<protein>
    <submittedName>
        <fullName evidence="1 2">Uncharacterized protein</fullName>
    </submittedName>
</protein>
<reference evidence="1 3" key="1">
    <citation type="submission" date="2008-03" db="EMBL/GenBank/DDBJ databases">
        <title>Annotation of Ixodes scapularis.</title>
        <authorList>
            <consortium name="Ixodes scapularis Genome Project Consortium"/>
            <person name="Caler E."/>
            <person name="Hannick L.I."/>
            <person name="Bidwell S."/>
            <person name="Joardar V."/>
            <person name="Thiagarajan M."/>
            <person name="Amedeo P."/>
            <person name="Galinsky K.J."/>
            <person name="Schobel S."/>
            <person name="Inman J."/>
            <person name="Hostetler J."/>
            <person name="Miller J."/>
            <person name="Hammond M."/>
            <person name="Megy K."/>
            <person name="Lawson D."/>
            <person name="Kodira C."/>
            <person name="Sutton G."/>
            <person name="Meyer J."/>
            <person name="Hill C.A."/>
            <person name="Birren B."/>
            <person name="Nene V."/>
            <person name="Collins F."/>
            <person name="Alarcon-Chaidez F."/>
            <person name="Wikel S."/>
            <person name="Strausberg R."/>
        </authorList>
    </citation>
    <scope>NUCLEOTIDE SEQUENCE [LARGE SCALE GENOMIC DNA]</scope>
    <source>
        <strain evidence="3">Wikel</strain>
        <strain evidence="1">Wikel colony</strain>
    </source>
</reference>
<dbReference type="EMBL" id="DS914424">
    <property type="protein sequence ID" value="EEC16919.1"/>
    <property type="molecule type" value="Genomic_DNA"/>
</dbReference>
<dbReference type="EMBL" id="ABJB010575562">
    <property type="status" value="NOT_ANNOTATED_CDS"/>
    <property type="molecule type" value="Genomic_DNA"/>
</dbReference>
<gene>
    <name evidence="1" type="ORF">IscW_ISCW022068</name>
</gene>
<dbReference type="Proteomes" id="UP000001555">
    <property type="component" value="Unassembled WGS sequence"/>
</dbReference>
<accession>B7QDJ7</accession>
<dbReference type="VEuPathDB" id="VectorBase:ISCI022068"/>